<evidence type="ECO:0000313" key="2">
    <source>
        <dbReference type="Proteomes" id="UP000799755"/>
    </source>
</evidence>
<name>A0ACB6R6V5_9PLEO</name>
<accession>A0ACB6R6V5</accession>
<dbReference type="Proteomes" id="UP000799755">
    <property type="component" value="Unassembled WGS sequence"/>
</dbReference>
<reference evidence="1" key="1">
    <citation type="journal article" date="2020" name="Stud. Mycol.">
        <title>101 Dothideomycetes genomes: a test case for predicting lifestyles and emergence of pathogens.</title>
        <authorList>
            <person name="Haridas S."/>
            <person name="Albert R."/>
            <person name="Binder M."/>
            <person name="Bloem J."/>
            <person name="Labutti K."/>
            <person name="Salamov A."/>
            <person name="Andreopoulos B."/>
            <person name="Baker S."/>
            <person name="Barry K."/>
            <person name="Bills G."/>
            <person name="Bluhm B."/>
            <person name="Cannon C."/>
            <person name="Castanera R."/>
            <person name="Culley D."/>
            <person name="Daum C."/>
            <person name="Ezra D."/>
            <person name="Gonzalez J."/>
            <person name="Henrissat B."/>
            <person name="Kuo A."/>
            <person name="Liang C."/>
            <person name="Lipzen A."/>
            <person name="Lutzoni F."/>
            <person name="Magnuson J."/>
            <person name="Mondo S."/>
            <person name="Nolan M."/>
            <person name="Ohm R."/>
            <person name="Pangilinan J."/>
            <person name="Park H.-J."/>
            <person name="Ramirez L."/>
            <person name="Alfaro M."/>
            <person name="Sun H."/>
            <person name="Tritt A."/>
            <person name="Yoshinaga Y."/>
            <person name="Zwiers L.-H."/>
            <person name="Turgeon B."/>
            <person name="Goodwin S."/>
            <person name="Spatafora J."/>
            <person name="Crous P."/>
            <person name="Grigoriev I."/>
        </authorList>
    </citation>
    <scope>NUCLEOTIDE SEQUENCE</scope>
    <source>
        <strain evidence="1">ATCC 200398</strain>
    </source>
</reference>
<organism evidence="1 2">
    <name type="scientific">Lindgomyces ingoldianus</name>
    <dbReference type="NCBI Taxonomy" id="673940"/>
    <lineage>
        <taxon>Eukaryota</taxon>
        <taxon>Fungi</taxon>
        <taxon>Dikarya</taxon>
        <taxon>Ascomycota</taxon>
        <taxon>Pezizomycotina</taxon>
        <taxon>Dothideomycetes</taxon>
        <taxon>Pleosporomycetidae</taxon>
        <taxon>Pleosporales</taxon>
        <taxon>Lindgomycetaceae</taxon>
        <taxon>Lindgomyces</taxon>
    </lineage>
</organism>
<keyword evidence="2" id="KW-1185">Reference proteome</keyword>
<dbReference type="EMBL" id="MU003497">
    <property type="protein sequence ID" value="KAF2474505.1"/>
    <property type="molecule type" value="Genomic_DNA"/>
</dbReference>
<gene>
    <name evidence="1" type="ORF">BDR25DRAFT_351022</name>
</gene>
<proteinExistence type="predicted"/>
<protein>
    <submittedName>
        <fullName evidence="1">Uncharacterized protein</fullName>
    </submittedName>
</protein>
<sequence>MHCCTQCAAGVGMSSTLRHMMEQGKDLIRDRRVFLRRVVSDSVLISSDFARLRRGTSVFVVSKGLKIPCHNMPSRLPALPPALSKAFNFLIVVDKLFSLVLLTILLFLAMLATHLNINRNTETRSPDTTDSPNRCSNFARISDSPLSTTFPTHSFQNSLFYTVGEEEKAKPEPFIHDREVSISFTP</sequence>
<comment type="caution">
    <text evidence="1">The sequence shown here is derived from an EMBL/GenBank/DDBJ whole genome shotgun (WGS) entry which is preliminary data.</text>
</comment>
<evidence type="ECO:0000313" key="1">
    <source>
        <dbReference type="EMBL" id="KAF2474505.1"/>
    </source>
</evidence>